<reference evidence="1" key="2">
    <citation type="journal article" date="2015" name="Data Brief">
        <title>Shoot transcriptome of the giant reed, Arundo donax.</title>
        <authorList>
            <person name="Barrero R.A."/>
            <person name="Guerrero F.D."/>
            <person name="Moolhuijzen P."/>
            <person name="Goolsby J.A."/>
            <person name="Tidwell J."/>
            <person name="Bellgard S.E."/>
            <person name="Bellgard M.I."/>
        </authorList>
    </citation>
    <scope>NUCLEOTIDE SEQUENCE</scope>
    <source>
        <tissue evidence="1">Shoot tissue taken approximately 20 cm above the soil surface</tissue>
    </source>
</reference>
<protein>
    <submittedName>
        <fullName evidence="1">Uncharacterized protein</fullName>
    </submittedName>
</protein>
<proteinExistence type="predicted"/>
<organism evidence="1">
    <name type="scientific">Arundo donax</name>
    <name type="common">Giant reed</name>
    <name type="synonym">Donax arundinaceus</name>
    <dbReference type="NCBI Taxonomy" id="35708"/>
    <lineage>
        <taxon>Eukaryota</taxon>
        <taxon>Viridiplantae</taxon>
        <taxon>Streptophyta</taxon>
        <taxon>Embryophyta</taxon>
        <taxon>Tracheophyta</taxon>
        <taxon>Spermatophyta</taxon>
        <taxon>Magnoliopsida</taxon>
        <taxon>Liliopsida</taxon>
        <taxon>Poales</taxon>
        <taxon>Poaceae</taxon>
        <taxon>PACMAD clade</taxon>
        <taxon>Arundinoideae</taxon>
        <taxon>Arundineae</taxon>
        <taxon>Arundo</taxon>
    </lineage>
</organism>
<name>A0A0A9CGF0_ARUDO</name>
<accession>A0A0A9CGF0</accession>
<sequence length="168" mass="18350">MNSSFRLQHPPWKPLKVEQAGYQRLIKHGNTFFSKLGFSSLDRRRPSLATGAAEEVVERRAAARSGVHLGRRPICEEVAAVLALRPEVVVGLAAPGAGGDVLELVTSRRCRRRHLLRPLLRRWLGRRPSPVTATAAAEEVVQRALPATVAHAPTTTHPLLAAQPLSLC</sequence>
<dbReference type="EMBL" id="GBRH01223279">
    <property type="protein sequence ID" value="JAD74616.1"/>
    <property type="molecule type" value="Transcribed_RNA"/>
</dbReference>
<reference evidence="1" key="1">
    <citation type="submission" date="2014-09" db="EMBL/GenBank/DDBJ databases">
        <authorList>
            <person name="Magalhaes I.L.F."/>
            <person name="Oliveira U."/>
            <person name="Santos F.R."/>
            <person name="Vidigal T.H.D.A."/>
            <person name="Brescovit A.D."/>
            <person name="Santos A.J."/>
        </authorList>
    </citation>
    <scope>NUCLEOTIDE SEQUENCE</scope>
    <source>
        <tissue evidence="1">Shoot tissue taken approximately 20 cm above the soil surface</tissue>
    </source>
</reference>
<evidence type="ECO:0000313" key="1">
    <source>
        <dbReference type="EMBL" id="JAD74616.1"/>
    </source>
</evidence>
<dbReference type="AlphaFoldDB" id="A0A0A9CGF0"/>